<dbReference type="RefSeq" id="WP_151674811.1">
    <property type="nucleotide sequence ID" value="NZ_BKCG01000007.1"/>
</dbReference>
<evidence type="ECO:0000259" key="1">
    <source>
        <dbReference type="Pfam" id="PF14129"/>
    </source>
</evidence>
<dbReference type="Pfam" id="PF14129">
    <property type="entry name" value="DUF4296"/>
    <property type="match status" value="1"/>
</dbReference>
<comment type="caution">
    <text evidence="2">The sequence shown here is derived from an EMBL/GenBank/DDBJ whole genome shotgun (WGS) entry which is preliminary data.</text>
</comment>
<accession>A0A5J4J3I5</accession>
<dbReference type="Proteomes" id="UP000326509">
    <property type="component" value="Unassembled WGS sequence"/>
</dbReference>
<feature type="domain" description="DUF4296" evidence="1">
    <location>
        <begin position="27"/>
        <end position="108"/>
    </location>
</feature>
<dbReference type="EMBL" id="BKCG01000007">
    <property type="protein sequence ID" value="GER60371.1"/>
    <property type="molecule type" value="Genomic_DNA"/>
</dbReference>
<sequence>MNRSAYILLVSILAFVSCQDVKRPEEPANLIDRPTMVKILSESYLMNAARSVANRDISNKGIKLDSIIYNKYQIDSLQFAKSNAFYSANLDVYKEIFLEVQQNLIKEKELRDTLYSRYKKTQLAIRYQDSVDKAQMDSLRIVFPEISKDSLQKQFELLQVLENQKIVSGIDVTPAESDQDSLL</sequence>
<organism evidence="2 3">
    <name type="scientific">Patiriisocius marinus</name>
    <dbReference type="NCBI Taxonomy" id="1397112"/>
    <lineage>
        <taxon>Bacteria</taxon>
        <taxon>Pseudomonadati</taxon>
        <taxon>Bacteroidota</taxon>
        <taxon>Flavobacteriia</taxon>
        <taxon>Flavobacteriales</taxon>
        <taxon>Flavobacteriaceae</taxon>
        <taxon>Patiriisocius</taxon>
    </lineage>
</organism>
<dbReference type="OrthoDB" id="1525222at2"/>
<dbReference type="PROSITE" id="PS51257">
    <property type="entry name" value="PROKAR_LIPOPROTEIN"/>
    <property type="match status" value="1"/>
</dbReference>
<dbReference type="InterPro" id="IPR025381">
    <property type="entry name" value="DUF4296"/>
</dbReference>
<keyword evidence="3" id="KW-1185">Reference proteome</keyword>
<gene>
    <name evidence="2" type="ORF">ULMA_24790</name>
</gene>
<dbReference type="AlphaFoldDB" id="A0A5J4J3I5"/>
<evidence type="ECO:0000313" key="3">
    <source>
        <dbReference type="Proteomes" id="UP000326509"/>
    </source>
</evidence>
<evidence type="ECO:0000313" key="2">
    <source>
        <dbReference type="EMBL" id="GER60371.1"/>
    </source>
</evidence>
<proteinExistence type="predicted"/>
<reference evidence="2 3" key="1">
    <citation type="submission" date="2019-08" db="EMBL/GenBank/DDBJ databases">
        <title>Draft genome sequence of Ulvibacter marinus type strain NBRC 109484.</title>
        <authorList>
            <person name="Kawano K."/>
            <person name="Ushijima N."/>
            <person name="Kihara M."/>
            <person name="Itoh H."/>
        </authorList>
    </citation>
    <scope>NUCLEOTIDE SEQUENCE [LARGE SCALE GENOMIC DNA]</scope>
    <source>
        <strain evidence="2 3">NBRC 109484</strain>
    </source>
</reference>
<protein>
    <recommendedName>
        <fullName evidence="1">DUF4296 domain-containing protein</fullName>
    </recommendedName>
</protein>
<name>A0A5J4J3I5_9FLAO</name>